<accession>A0A4Y6PM01</accession>
<name>A0A4Y6PM01_PERCE</name>
<keyword evidence="2" id="KW-0732">Signal</keyword>
<evidence type="ECO:0000313" key="4">
    <source>
        <dbReference type="Proteomes" id="UP000315995"/>
    </source>
</evidence>
<feature type="compositionally biased region" description="Low complexity" evidence="1">
    <location>
        <begin position="57"/>
        <end position="66"/>
    </location>
</feature>
<evidence type="ECO:0000313" key="3">
    <source>
        <dbReference type="EMBL" id="QDG49346.1"/>
    </source>
</evidence>
<evidence type="ECO:0008006" key="5">
    <source>
        <dbReference type="Google" id="ProtNLM"/>
    </source>
</evidence>
<dbReference type="Proteomes" id="UP000315995">
    <property type="component" value="Chromosome"/>
</dbReference>
<evidence type="ECO:0000256" key="2">
    <source>
        <dbReference type="SAM" id="SignalP"/>
    </source>
</evidence>
<dbReference type="Pfam" id="PF14099">
    <property type="entry name" value="Polysacc_lyase"/>
    <property type="match status" value="1"/>
</dbReference>
<dbReference type="EMBL" id="CP041186">
    <property type="protein sequence ID" value="QDG49346.1"/>
    <property type="molecule type" value="Genomic_DNA"/>
</dbReference>
<feature type="chain" id="PRO_5030106039" description="Polysaccharide lyase-like protein" evidence="2">
    <location>
        <begin position="30"/>
        <end position="408"/>
    </location>
</feature>
<keyword evidence="4" id="KW-1185">Reference proteome</keyword>
<feature type="signal peptide" evidence="2">
    <location>
        <begin position="1"/>
        <end position="29"/>
    </location>
</feature>
<organism evidence="3 4">
    <name type="scientific">Persicimonas caeni</name>
    <dbReference type="NCBI Taxonomy" id="2292766"/>
    <lineage>
        <taxon>Bacteria</taxon>
        <taxon>Deltaproteobacteria</taxon>
        <taxon>Bradymonadales</taxon>
        <taxon>Bradymonadaceae</taxon>
        <taxon>Persicimonas</taxon>
    </lineage>
</organism>
<feature type="region of interest" description="Disordered" evidence="1">
    <location>
        <begin position="47"/>
        <end position="66"/>
    </location>
</feature>
<evidence type="ECO:0000256" key="1">
    <source>
        <dbReference type="SAM" id="MobiDB-lite"/>
    </source>
</evidence>
<sequence length="408" mass="44503">MSVFGSQRVRRQVSMVCLGLGLLAGGAMSCDADEAREGGLDAAGADVSDVAEDSGGDVAPQDAAAQDVSDTAVDTGCEGDGCAQADVSDCVDGGPGCEEPDASDPPDCRGLRVYDWTDLDDGVIEGSYFSDHHWGTNIEHDPESISVVSAEDRLREPGTKSLRFYIDPRNPSPPDSTSHAGNLRAEIYESYEFHTGDTVSWAPDKPLKSEEWISWSYYYPPDFVAGDTASTKFMQAHVGHGAAPLDLRVWNPREYPDYPQGRCAGGDCDEFVLHRLFPDDGMDGEVAITDVKPEAGQWYDFVLHTVWDTESGGEGLTEFWINGQKYYSSAGGNTFENPENKDHPYGAMLKLGMYHGTWRYEDDIQRSLDEGVDHLEVFMGPVRILSRLEGDHIGADGLHCVTPQTARP</sequence>
<reference evidence="3 4" key="1">
    <citation type="submission" date="2019-06" db="EMBL/GenBank/DDBJ databases">
        <title>Persicimonas caeni gen. nov., sp. nov., a predatory bacterium isolated from solar saltern.</title>
        <authorList>
            <person name="Wang S."/>
        </authorList>
    </citation>
    <scope>NUCLEOTIDE SEQUENCE [LARGE SCALE GENOMIC DNA]</scope>
    <source>
        <strain evidence="3 4">YN101</strain>
    </source>
</reference>
<accession>A0A5B8XZG0</accession>
<dbReference type="InterPro" id="IPR025975">
    <property type="entry name" value="Polysacc_lyase"/>
</dbReference>
<dbReference type="OrthoDB" id="5490819at2"/>
<gene>
    <name evidence="3" type="ORF">FIV42_00920</name>
</gene>
<dbReference type="AlphaFoldDB" id="A0A4Y6PM01"/>
<proteinExistence type="predicted"/>
<protein>
    <recommendedName>
        <fullName evidence="5">Polysaccharide lyase-like protein</fullName>
    </recommendedName>
</protein>
<dbReference type="Gene3D" id="2.60.120.200">
    <property type="match status" value="1"/>
</dbReference>